<dbReference type="InterPro" id="IPR045492">
    <property type="entry name" value="DUF6434"/>
</dbReference>
<reference evidence="2 3" key="1">
    <citation type="submission" date="2020-02" db="EMBL/GenBank/DDBJ databases">
        <title>The whole genome sequence of CPCC 205119.</title>
        <authorList>
            <person name="Jiang Z."/>
        </authorList>
    </citation>
    <scope>NUCLEOTIDE SEQUENCE [LARGE SCALE GENOMIC DNA]</scope>
    <source>
        <strain evidence="2 3">CPCC 205119</strain>
    </source>
</reference>
<dbReference type="EMBL" id="JAAGWK010000037">
    <property type="protein sequence ID" value="NEL56573.1"/>
    <property type="molecule type" value="Genomic_DNA"/>
</dbReference>
<evidence type="ECO:0000259" key="1">
    <source>
        <dbReference type="Pfam" id="PF20026"/>
    </source>
</evidence>
<keyword evidence="3" id="KW-1185">Reference proteome</keyword>
<feature type="domain" description="DUF6434" evidence="1">
    <location>
        <begin position="73"/>
        <end position="130"/>
    </location>
</feature>
<evidence type="ECO:0000313" key="3">
    <source>
        <dbReference type="Proteomes" id="UP000470470"/>
    </source>
</evidence>
<gene>
    <name evidence="2" type="ORF">G1H19_21635</name>
</gene>
<dbReference type="Pfam" id="PF20026">
    <property type="entry name" value="DUF6434"/>
    <property type="match status" value="1"/>
</dbReference>
<dbReference type="RefSeq" id="WP_162393640.1">
    <property type="nucleotide sequence ID" value="NZ_JAABOZ010000013.1"/>
</dbReference>
<dbReference type="Pfam" id="PF18953">
    <property type="entry name" value="SAP_new25"/>
    <property type="match status" value="1"/>
</dbReference>
<dbReference type="AlphaFoldDB" id="A0A7K3WM16"/>
<dbReference type="Proteomes" id="UP000470470">
    <property type="component" value="Unassembled WGS sequence"/>
</dbReference>
<organism evidence="2 3">
    <name type="scientific">Goekera deserti</name>
    <dbReference type="NCBI Taxonomy" id="2497753"/>
    <lineage>
        <taxon>Bacteria</taxon>
        <taxon>Bacillati</taxon>
        <taxon>Actinomycetota</taxon>
        <taxon>Actinomycetes</taxon>
        <taxon>Geodermatophilales</taxon>
        <taxon>Geodermatophilaceae</taxon>
        <taxon>Goekera</taxon>
    </lineage>
</organism>
<sequence>MPESRPPLTPALSGAELRRWYWLRAELAPLARTLGVPGGGGKQELTDRLAAALDGRPVAPAPRRGVGAARLPEPLTEATVLPAGQRCTQQLRAWFTAQVGPAFRFDGPMREFVAGGAGRTLGDALEHWHTTRARPRGEIGEQFELNRFVRAWHLQHPDGARADALAAWRAHRALPVDAREASAP</sequence>
<comment type="caution">
    <text evidence="2">The sequence shown here is derived from an EMBL/GenBank/DDBJ whole genome shotgun (WGS) entry which is preliminary data.</text>
</comment>
<accession>A0A7K3WM16</accession>
<protein>
    <recommendedName>
        <fullName evidence="1">DUF6434 domain-containing protein</fullName>
    </recommendedName>
</protein>
<evidence type="ECO:0000313" key="2">
    <source>
        <dbReference type="EMBL" id="NEL56573.1"/>
    </source>
</evidence>
<name>A0A7K3WM16_9ACTN</name>
<proteinExistence type="predicted"/>